<evidence type="ECO:0000313" key="2">
    <source>
        <dbReference type="Proteomes" id="UP000310200"/>
    </source>
</evidence>
<dbReference type="STRING" id="300112.A0A4S2KZH5"/>
<reference evidence="1 2" key="1">
    <citation type="journal article" date="2019" name="Philos. Trans. R. Soc. Lond., B, Biol. Sci.">
        <title>Ant behaviour and brain gene expression of defending hosts depend on the ecological success of the intruding social parasite.</title>
        <authorList>
            <person name="Kaur R."/>
            <person name="Stoldt M."/>
            <person name="Jongepier E."/>
            <person name="Feldmeyer B."/>
            <person name="Menzel F."/>
            <person name="Bornberg-Bauer E."/>
            <person name="Foitzik S."/>
        </authorList>
    </citation>
    <scope>NUCLEOTIDE SEQUENCE [LARGE SCALE GENOMIC DNA]</scope>
    <source>
        <tissue evidence="1">Whole body</tissue>
    </source>
</reference>
<evidence type="ECO:0000313" key="1">
    <source>
        <dbReference type="EMBL" id="TGZ55782.1"/>
    </source>
</evidence>
<dbReference type="AlphaFoldDB" id="A0A4S2KZH5"/>
<evidence type="ECO:0008006" key="3">
    <source>
        <dbReference type="Google" id="ProtNLM"/>
    </source>
</evidence>
<accession>A0A4S2KZH5</accession>
<organism evidence="1 2">
    <name type="scientific">Temnothorax longispinosus</name>
    <dbReference type="NCBI Taxonomy" id="300112"/>
    <lineage>
        <taxon>Eukaryota</taxon>
        <taxon>Metazoa</taxon>
        <taxon>Ecdysozoa</taxon>
        <taxon>Arthropoda</taxon>
        <taxon>Hexapoda</taxon>
        <taxon>Insecta</taxon>
        <taxon>Pterygota</taxon>
        <taxon>Neoptera</taxon>
        <taxon>Endopterygota</taxon>
        <taxon>Hymenoptera</taxon>
        <taxon>Apocrita</taxon>
        <taxon>Aculeata</taxon>
        <taxon>Formicoidea</taxon>
        <taxon>Formicidae</taxon>
        <taxon>Myrmicinae</taxon>
        <taxon>Temnothorax</taxon>
    </lineage>
</organism>
<dbReference type="EMBL" id="QBLH01000420">
    <property type="protein sequence ID" value="TGZ55782.1"/>
    <property type="molecule type" value="Genomic_DNA"/>
</dbReference>
<sequence>MMELPKDARTLLKTPSVTEITEMGGGKFWYNGIRSNLESALLNCDIQQQRTIKLLFNIDGMSPFNSSLYQFWPILFIVEDMHQLQPMVAAVYYGESKPPLQLYLKQFVHELNEILRDGLIINRQKVTVGVKCFVCDTQARSYIKGTPACNAEYGSCIKCTVVGEWDKRGRHMSYPRFDCPRRTDESFRNKMDEDHHKENTPLTDLPIDMVKDFVVADSLHLFDLGIY</sequence>
<comment type="caution">
    <text evidence="1">The sequence shown here is derived from an EMBL/GenBank/DDBJ whole genome shotgun (WGS) entry which is preliminary data.</text>
</comment>
<gene>
    <name evidence="1" type="ORF">DBV15_12106</name>
</gene>
<protein>
    <recommendedName>
        <fullName evidence="3">Transposase domain-containing protein</fullName>
    </recommendedName>
</protein>
<dbReference type="Proteomes" id="UP000310200">
    <property type="component" value="Unassembled WGS sequence"/>
</dbReference>
<keyword evidence="2" id="KW-1185">Reference proteome</keyword>
<proteinExistence type="predicted"/>
<dbReference type="PANTHER" id="PTHR33053">
    <property type="entry name" value="PROTEIN, PUTATIVE-RELATED"/>
    <property type="match status" value="1"/>
</dbReference>
<name>A0A4S2KZH5_9HYME</name>
<dbReference type="PANTHER" id="PTHR33053:SF25">
    <property type="entry name" value="TRANSPOSASE DOMAIN-CONTAINING PROTEIN"/>
    <property type="match status" value="1"/>
</dbReference>